<accession>A0A3E4GM36</accession>
<dbReference type="SUPFAM" id="SSF55073">
    <property type="entry name" value="Nucleotide cyclase"/>
    <property type="match status" value="1"/>
</dbReference>
<evidence type="ECO:0000259" key="2">
    <source>
        <dbReference type="PROSITE" id="PS50887"/>
    </source>
</evidence>
<feature type="transmembrane region" description="Helical" evidence="1">
    <location>
        <begin position="359"/>
        <end position="377"/>
    </location>
</feature>
<feature type="transmembrane region" description="Helical" evidence="1">
    <location>
        <begin position="174"/>
        <end position="196"/>
    </location>
</feature>
<dbReference type="EMBL" id="QSOV01000019">
    <property type="protein sequence ID" value="RGJ21091.1"/>
    <property type="molecule type" value="Genomic_DNA"/>
</dbReference>
<dbReference type="RefSeq" id="WP_117558998.1">
    <property type="nucleotide sequence ID" value="NZ_QSOV01000019.1"/>
</dbReference>
<evidence type="ECO:0000256" key="1">
    <source>
        <dbReference type="SAM" id="Phobius"/>
    </source>
</evidence>
<keyword evidence="1" id="KW-1133">Transmembrane helix</keyword>
<dbReference type="PROSITE" id="PS50887">
    <property type="entry name" value="GGDEF"/>
    <property type="match status" value="1"/>
</dbReference>
<organism evidence="3 4">
    <name type="scientific">Coprococcus comes</name>
    <dbReference type="NCBI Taxonomy" id="410072"/>
    <lineage>
        <taxon>Bacteria</taxon>
        <taxon>Bacillati</taxon>
        <taxon>Bacillota</taxon>
        <taxon>Clostridia</taxon>
        <taxon>Lachnospirales</taxon>
        <taxon>Lachnospiraceae</taxon>
        <taxon>Coprococcus</taxon>
    </lineage>
</organism>
<dbReference type="Pfam" id="PF00990">
    <property type="entry name" value="GGDEF"/>
    <property type="match status" value="1"/>
</dbReference>
<dbReference type="InterPro" id="IPR043128">
    <property type="entry name" value="Rev_trsase/Diguanyl_cyclase"/>
</dbReference>
<gene>
    <name evidence="3" type="ORF">DXD67_13705</name>
</gene>
<dbReference type="NCBIfam" id="TIGR00254">
    <property type="entry name" value="GGDEF"/>
    <property type="match status" value="1"/>
</dbReference>
<reference evidence="3 4" key="1">
    <citation type="submission" date="2018-08" db="EMBL/GenBank/DDBJ databases">
        <title>A genome reference for cultivated species of the human gut microbiota.</title>
        <authorList>
            <person name="Zou Y."/>
            <person name="Xue W."/>
            <person name="Luo G."/>
        </authorList>
    </citation>
    <scope>NUCLEOTIDE SEQUENCE [LARGE SCALE GENOMIC DNA]</scope>
    <source>
        <strain evidence="3 4">TM07-19</strain>
    </source>
</reference>
<dbReference type="SMART" id="SM00267">
    <property type="entry name" value="GGDEF"/>
    <property type="match status" value="1"/>
</dbReference>
<feature type="transmembrane region" description="Helical" evidence="1">
    <location>
        <begin position="12"/>
        <end position="30"/>
    </location>
</feature>
<feature type="transmembrane region" description="Helical" evidence="1">
    <location>
        <begin position="269"/>
        <end position="290"/>
    </location>
</feature>
<dbReference type="Proteomes" id="UP000260655">
    <property type="component" value="Unassembled WGS sequence"/>
</dbReference>
<comment type="caution">
    <text evidence="3">The sequence shown here is derived from an EMBL/GenBank/DDBJ whole genome shotgun (WGS) entry which is preliminary data.</text>
</comment>
<keyword evidence="1" id="KW-0812">Transmembrane</keyword>
<dbReference type="Gene3D" id="3.30.70.270">
    <property type="match status" value="1"/>
</dbReference>
<feature type="transmembrane region" description="Helical" evidence="1">
    <location>
        <begin position="237"/>
        <end position="257"/>
    </location>
</feature>
<keyword evidence="1" id="KW-0472">Membrane</keyword>
<feature type="transmembrane region" description="Helical" evidence="1">
    <location>
        <begin position="296"/>
        <end position="318"/>
    </location>
</feature>
<name>A0A3E4GM36_9FIRM</name>
<evidence type="ECO:0000313" key="4">
    <source>
        <dbReference type="Proteomes" id="UP000260655"/>
    </source>
</evidence>
<feature type="transmembrane region" description="Helical" evidence="1">
    <location>
        <begin position="330"/>
        <end position="353"/>
    </location>
</feature>
<evidence type="ECO:0000313" key="3">
    <source>
        <dbReference type="EMBL" id="RGJ21091.1"/>
    </source>
</evidence>
<sequence length="549" mass="63996">MKKGKKWKKIEAFCILLIVTLLLIFVRILYQPGTESERGELYTFSNGWYQLKDGKKTELKLPCFVTADKDGQIILYNDMLSEADKGKILSIRGIQDQLEVCIGDRFLYQYKDNRFEKNRQMKGKIWADISLPEKIGQEVLSISYETKKNARLYVYAPMIGEFCFIFRQHLLGSFFSILMILGMTGLGLVSVIVFLYTRHRQIVEKRFLNVALFLILCSLWCIFDSGIYQMYGSQNAAGTLISFYAFMTMPVPMLLFVQNTVSESVRWIPQVWIFLLYANAVLQGILHLLFKIPFIHMLYITHLLLFTGVVSMILLLWKEYRKTQEKEVNFCLKAFGVLGISGVIALVLYWVLSIYWYESIFQFGILLYIAVLFWGLLCKVSNNIQFCLEQEVYRRMSLEDRMTDMKNRKSFEMYLEEIQEGAILLENVLLLFVKIAELKKINDMSGRQMGDETVIRTARSIQSAERSVLEQQAVSFRVDGGEFAIIVKNPQKTPEEWEHFIKEEMKEECGNRQPVRLKFGYSYLRKKNGSLLSFSDWKQQADDMLCSNK</sequence>
<feature type="transmembrane region" description="Helical" evidence="1">
    <location>
        <begin position="208"/>
        <end position="231"/>
    </location>
</feature>
<feature type="domain" description="GGDEF" evidence="2">
    <location>
        <begin position="426"/>
        <end position="549"/>
    </location>
</feature>
<protein>
    <submittedName>
        <fullName evidence="3">Diguanylate cyclase</fullName>
    </submittedName>
</protein>
<dbReference type="InterPro" id="IPR000160">
    <property type="entry name" value="GGDEF_dom"/>
</dbReference>
<dbReference type="InterPro" id="IPR029787">
    <property type="entry name" value="Nucleotide_cyclase"/>
</dbReference>
<dbReference type="AlphaFoldDB" id="A0A3E4GM36"/>
<proteinExistence type="predicted"/>